<evidence type="ECO:0000256" key="5">
    <source>
        <dbReference type="ARBA" id="ARBA00023049"/>
    </source>
</evidence>
<comment type="catalytic activity">
    <reaction evidence="1">
        <text>Hydrolysis of the -Gly-|-Gly- bond in the pentaglycine inter-peptide link joining staphylococcal cell wall peptidoglycans.</text>
        <dbReference type="EC" id="3.4.24.75"/>
    </reaction>
</comment>
<protein>
    <recommendedName>
        <fullName evidence="4">lysostaphin</fullName>
        <ecNumber evidence="4">3.4.24.75</ecNumber>
    </recommendedName>
</protein>
<dbReference type="EC" id="3.4.24.75" evidence="4"/>
<evidence type="ECO:0000256" key="3">
    <source>
        <dbReference type="ARBA" id="ARBA00006646"/>
    </source>
</evidence>
<gene>
    <name evidence="7" type="ORF">GCM10022378_00390</name>
</gene>
<accession>A0ABP7E2V7</accession>
<evidence type="ECO:0000256" key="1">
    <source>
        <dbReference type="ARBA" id="ARBA00001667"/>
    </source>
</evidence>
<dbReference type="PANTHER" id="PTHR21666:SF285">
    <property type="entry name" value="M23 FAMILY METALLOPEPTIDASE"/>
    <property type="match status" value="1"/>
</dbReference>
<dbReference type="InterPro" id="IPR016047">
    <property type="entry name" value="M23ase_b-sheet_dom"/>
</dbReference>
<dbReference type="Gene3D" id="2.70.70.10">
    <property type="entry name" value="Glucose Permease (Domain IIA)"/>
    <property type="match status" value="1"/>
</dbReference>
<dbReference type="SUPFAM" id="SSF51261">
    <property type="entry name" value="Duplicated hybrid motif"/>
    <property type="match status" value="1"/>
</dbReference>
<comment type="similarity">
    <text evidence="3">Belongs to the peptidase M23B family.</text>
</comment>
<sequence>MSNLSPEAFGGHFSEGNFEAIYSQTAATFQNQMDLDTFVAAANDFQDGRQFTLNLQNSLEAGIHRYQWLDEAKERMITVAFDEDETIIGIQFDVYEKYETDRELSINAYHLPFEAEWFVLWGGNDLFLNYHYPYAHQRYAYDFIRKKDGQSHSDDEGKNEAYHAFGSAVTAPRSGTVIHVTDGVADNLPGRPDMSKPEGNYIILSHEYDEYTMLAHLRKHSITVKEGDHVEVGEPLAQCGNSGASDTPHLHFHVMDHADPDRANAIRIQFADGQEPRQGDTVKGRVRR</sequence>
<dbReference type="RefSeq" id="WP_344700603.1">
    <property type="nucleotide sequence ID" value="NZ_BAABCK010000002.1"/>
</dbReference>
<proteinExistence type="inferred from homology"/>
<evidence type="ECO:0000313" key="8">
    <source>
        <dbReference type="Proteomes" id="UP001500920"/>
    </source>
</evidence>
<keyword evidence="5" id="KW-0645">Protease</keyword>
<evidence type="ECO:0000259" key="6">
    <source>
        <dbReference type="Pfam" id="PF01551"/>
    </source>
</evidence>
<comment type="caution">
    <text evidence="7">The sequence shown here is derived from an EMBL/GenBank/DDBJ whole genome shotgun (WGS) entry which is preliminary data.</text>
</comment>
<feature type="domain" description="M23ase beta-sheet core" evidence="6">
    <location>
        <begin position="166"/>
        <end position="258"/>
    </location>
</feature>
<name>A0ABP7E2V7_9STAP</name>
<organism evidence="7 8">
    <name type="scientific">Salinicoccus jeotgali</name>
    <dbReference type="NCBI Taxonomy" id="381634"/>
    <lineage>
        <taxon>Bacteria</taxon>
        <taxon>Bacillati</taxon>
        <taxon>Bacillota</taxon>
        <taxon>Bacilli</taxon>
        <taxon>Bacillales</taxon>
        <taxon>Staphylococcaceae</taxon>
        <taxon>Salinicoccus</taxon>
    </lineage>
</organism>
<dbReference type="Proteomes" id="UP001500920">
    <property type="component" value="Unassembled WGS sequence"/>
</dbReference>
<keyword evidence="5" id="KW-0378">Hydrolase</keyword>
<evidence type="ECO:0000256" key="4">
    <source>
        <dbReference type="ARBA" id="ARBA00012322"/>
    </source>
</evidence>
<dbReference type="PANTHER" id="PTHR21666">
    <property type="entry name" value="PEPTIDASE-RELATED"/>
    <property type="match status" value="1"/>
</dbReference>
<dbReference type="Pfam" id="PF01551">
    <property type="entry name" value="Peptidase_M23"/>
    <property type="match status" value="1"/>
</dbReference>
<dbReference type="EMBL" id="BAABCK010000002">
    <property type="protein sequence ID" value="GAA3713473.1"/>
    <property type="molecule type" value="Genomic_DNA"/>
</dbReference>
<keyword evidence="8" id="KW-1185">Reference proteome</keyword>
<dbReference type="InterPro" id="IPR050570">
    <property type="entry name" value="Cell_wall_metabolism_enzyme"/>
</dbReference>
<comment type="cofactor">
    <cofactor evidence="2">
        <name>Zn(2+)</name>
        <dbReference type="ChEBI" id="CHEBI:29105"/>
    </cofactor>
</comment>
<evidence type="ECO:0000256" key="2">
    <source>
        <dbReference type="ARBA" id="ARBA00001947"/>
    </source>
</evidence>
<reference evidence="8" key="1">
    <citation type="journal article" date="2019" name="Int. J. Syst. Evol. Microbiol.">
        <title>The Global Catalogue of Microorganisms (GCM) 10K type strain sequencing project: providing services to taxonomists for standard genome sequencing and annotation.</title>
        <authorList>
            <consortium name="The Broad Institute Genomics Platform"/>
            <consortium name="The Broad Institute Genome Sequencing Center for Infectious Disease"/>
            <person name="Wu L."/>
            <person name="Ma J."/>
        </authorList>
    </citation>
    <scope>NUCLEOTIDE SEQUENCE [LARGE SCALE GENOMIC DNA]</scope>
    <source>
        <strain evidence="8">JCM 16981</strain>
    </source>
</reference>
<dbReference type="CDD" id="cd12797">
    <property type="entry name" value="M23_peptidase"/>
    <property type="match status" value="1"/>
</dbReference>
<dbReference type="InterPro" id="IPR011055">
    <property type="entry name" value="Dup_hybrid_motif"/>
</dbReference>
<keyword evidence="5" id="KW-0482">Metalloprotease</keyword>
<evidence type="ECO:0000313" key="7">
    <source>
        <dbReference type="EMBL" id="GAA3713473.1"/>
    </source>
</evidence>